<feature type="domain" description="Glycoside hydrolase family 20 catalytic" evidence="6">
    <location>
        <begin position="94"/>
        <end position="232"/>
    </location>
</feature>
<sequence length="552" mass="64366">MHRHRFATKMRFYLVAIVLVLMCTFYLLFFAPKPKSEAYTIEEDFFKTEHQEDERSNDWTNESSAHGLSQHTMKVVHLDFKGGAPTLPFLGKLLPKLAKAGCNALLVEYEDMFPYNGILKNVTSKTAYSEKEIREILKMAKNSRLDVIPYLQVFGNLEFLLKVKDFAHLREFPPSPWVIATSNQHSLTVIKTMIAQVMEVHKNAKYIHLGAGEVETCLKCRPKNQPFLTSLQRHLLDILEWMKQQYPYTTPIIWDWIFSKEGHYFGINTHAYFTRNIAKHVQPMIFSSVGRDLNSYQTSVYALPFRKVWVAGAFRGLSISPRLTPDLKKSVDLQMSWMKSLKMKKHAQVVGYVLMGNARRDHFAVLGELLPLSLPSLFINLVYIQTSMNDENRVLGKFKQILECKHVQLSYAVTKDENQLFKRFDRRITLEECIFPGSDLFNTMLQFELVKNKVDIAVKQLKASGWFTFYHIAKNVSNTFVLIKETPRLLRLLHEVKSLKHNIQVLLWKYTDTYSANEWVEQNIYPLEIILIDVITNTDKLVRRKIWSRRPM</sequence>
<dbReference type="OMA" id="YFGINTH"/>
<reference evidence="7" key="1">
    <citation type="submission" date="2022-01" db="UniProtKB">
        <authorList>
            <consortium name="EnsemblMetazoa"/>
        </authorList>
    </citation>
    <scope>IDENTIFICATION</scope>
</reference>
<evidence type="ECO:0000313" key="8">
    <source>
        <dbReference type="Proteomes" id="UP000494040"/>
    </source>
</evidence>
<dbReference type="GO" id="GO:0005975">
    <property type="term" value="P:carbohydrate metabolic process"/>
    <property type="evidence" value="ECO:0007669"/>
    <property type="project" value="InterPro"/>
</dbReference>
<comment type="similarity">
    <text evidence="2">Belongs to the glycosyl hydrolase 20 family.</text>
</comment>
<accession>A0A8I6S3S3</accession>
<dbReference type="OrthoDB" id="10023921at2759"/>
<keyword evidence="4" id="KW-0378">Hydrolase</keyword>
<name>A0A8I6S3S3_CIMLE</name>
<dbReference type="KEGG" id="clec:106670597"/>
<evidence type="ECO:0000256" key="3">
    <source>
        <dbReference type="ARBA" id="ARBA00012663"/>
    </source>
</evidence>
<comment type="catalytic activity">
    <reaction evidence="1">
        <text>Hydrolysis of terminal non-reducing N-acetyl-D-hexosamine residues in N-acetyl-beta-D-hexosaminides.</text>
        <dbReference type="EC" id="3.2.1.52"/>
    </reaction>
</comment>
<dbReference type="AlphaFoldDB" id="A0A8I6S3S3"/>
<dbReference type="EC" id="3.2.1.52" evidence="3"/>
<dbReference type="EnsemblMetazoa" id="XM_014401088.2">
    <property type="protein sequence ID" value="XP_014256574.1"/>
    <property type="gene ID" value="LOC106670597"/>
</dbReference>
<protein>
    <recommendedName>
        <fullName evidence="3">beta-N-acetylhexosaminidase</fullName>
        <ecNumber evidence="3">3.2.1.52</ecNumber>
    </recommendedName>
</protein>
<dbReference type="InterPro" id="IPR015883">
    <property type="entry name" value="Glyco_hydro_20_cat"/>
</dbReference>
<evidence type="ECO:0000256" key="1">
    <source>
        <dbReference type="ARBA" id="ARBA00001231"/>
    </source>
</evidence>
<dbReference type="Gene3D" id="3.20.20.80">
    <property type="entry name" value="Glycosidases"/>
    <property type="match status" value="1"/>
</dbReference>
<keyword evidence="5" id="KW-0472">Membrane</keyword>
<dbReference type="InterPro" id="IPR017853">
    <property type="entry name" value="GH"/>
</dbReference>
<proteinExistence type="inferred from homology"/>
<dbReference type="GO" id="GO:0004563">
    <property type="term" value="F:beta-N-acetylhexosaminidase activity"/>
    <property type="evidence" value="ECO:0007669"/>
    <property type="project" value="UniProtKB-EC"/>
</dbReference>
<evidence type="ECO:0000256" key="5">
    <source>
        <dbReference type="SAM" id="Phobius"/>
    </source>
</evidence>
<dbReference type="SUPFAM" id="SSF51445">
    <property type="entry name" value="(Trans)glycosidases"/>
    <property type="match status" value="1"/>
</dbReference>
<dbReference type="PANTHER" id="PTHR21040:SF8">
    <property type="entry name" value="BCDNA.GH04120"/>
    <property type="match status" value="1"/>
</dbReference>
<evidence type="ECO:0000313" key="7">
    <source>
        <dbReference type="EnsemblMetazoa" id="XP_014256574.1"/>
    </source>
</evidence>
<evidence type="ECO:0000256" key="4">
    <source>
        <dbReference type="ARBA" id="ARBA00022801"/>
    </source>
</evidence>
<evidence type="ECO:0000259" key="6">
    <source>
        <dbReference type="Pfam" id="PF00728"/>
    </source>
</evidence>
<dbReference type="RefSeq" id="XP_014256574.1">
    <property type="nucleotide sequence ID" value="XM_014401088.2"/>
</dbReference>
<organism evidence="7 8">
    <name type="scientific">Cimex lectularius</name>
    <name type="common">Bed bug</name>
    <name type="synonym">Acanthia lectularia</name>
    <dbReference type="NCBI Taxonomy" id="79782"/>
    <lineage>
        <taxon>Eukaryota</taxon>
        <taxon>Metazoa</taxon>
        <taxon>Ecdysozoa</taxon>
        <taxon>Arthropoda</taxon>
        <taxon>Hexapoda</taxon>
        <taxon>Insecta</taxon>
        <taxon>Pterygota</taxon>
        <taxon>Neoptera</taxon>
        <taxon>Paraneoptera</taxon>
        <taxon>Hemiptera</taxon>
        <taxon>Heteroptera</taxon>
        <taxon>Panheteroptera</taxon>
        <taxon>Cimicomorpha</taxon>
        <taxon>Cimicidae</taxon>
        <taxon>Cimex</taxon>
    </lineage>
</organism>
<dbReference type="PANTHER" id="PTHR21040">
    <property type="entry name" value="BCDNA.GH04120"/>
    <property type="match status" value="1"/>
</dbReference>
<dbReference type="GeneID" id="106670597"/>
<feature type="transmembrane region" description="Helical" evidence="5">
    <location>
        <begin position="12"/>
        <end position="31"/>
    </location>
</feature>
<keyword evidence="8" id="KW-1185">Reference proteome</keyword>
<dbReference type="Pfam" id="PF00728">
    <property type="entry name" value="Glyco_hydro_20"/>
    <property type="match status" value="1"/>
</dbReference>
<keyword evidence="5" id="KW-1133">Transmembrane helix</keyword>
<dbReference type="Proteomes" id="UP000494040">
    <property type="component" value="Unassembled WGS sequence"/>
</dbReference>
<evidence type="ECO:0000256" key="2">
    <source>
        <dbReference type="ARBA" id="ARBA00006285"/>
    </source>
</evidence>
<dbReference type="InterPro" id="IPR038901">
    <property type="entry name" value="HEXDC-like"/>
</dbReference>
<keyword evidence="5" id="KW-0812">Transmembrane</keyword>